<feature type="transmembrane region" description="Helical" evidence="2">
    <location>
        <begin position="101"/>
        <end position="120"/>
    </location>
</feature>
<gene>
    <name evidence="3" type="ORF">GCM10022252_61150</name>
</gene>
<accession>A0ABP8BCH0</accession>
<organism evidence="3 4">
    <name type="scientific">Streptosporangium oxazolinicum</name>
    <dbReference type="NCBI Taxonomy" id="909287"/>
    <lineage>
        <taxon>Bacteria</taxon>
        <taxon>Bacillati</taxon>
        <taxon>Actinomycetota</taxon>
        <taxon>Actinomycetes</taxon>
        <taxon>Streptosporangiales</taxon>
        <taxon>Streptosporangiaceae</taxon>
        <taxon>Streptosporangium</taxon>
    </lineage>
</organism>
<keyword evidence="2" id="KW-0472">Membrane</keyword>
<evidence type="ECO:0008006" key="5">
    <source>
        <dbReference type="Google" id="ProtNLM"/>
    </source>
</evidence>
<proteinExistence type="predicted"/>
<dbReference type="EMBL" id="BAABAQ010000013">
    <property type="protein sequence ID" value="GAA4203477.1"/>
    <property type="molecule type" value="Genomic_DNA"/>
</dbReference>
<keyword evidence="2" id="KW-0812">Transmembrane</keyword>
<dbReference type="Proteomes" id="UP001501251">
    <property type="component" value="Unassembled WGS sequence"/>
</dbReference>
<evidence type="ECO:0000313" key="4">
    <source>
        <dbReference type="Proteomes" id="UP001501251"/>
    </source>
</evidence>
<evidence type="ECO:0000256" key="2">
    <source>
        <dbReference type="SAM" id="Phobius"/>
    </source>
</evidence>
<dbReference type="InterPro" id="IPR014229">
    <property type="entry name" value="Spore_YtfJ"/>
</dbReference>
<keyword evidence="2" id="KW-1133">Transmembrane helix</keyword>
<reference evidence="4" key="1">
    <citation type="journal article" date="2019" name="Int. J. Syst. Evol. Microbiol.">
        <title>The Global Catalogue of Microorganisms (GCM) 10K type strain sequencing project: providing services to taxonomists for standard genome sequencing and annotation.</title>
        <authorList>
            <consortium name="The Broad Institute Genomics Platform"/>
            <consortium name="The Broad Institute Genome Sequencing Center for Infectious Disease"/>
            <person name="Wu L."/>
            <person name="Ma J."/>
        </authorList>
    </citation>
    <scope>NUCLEOTIDE SEQUENCE [LARGE SCALE GENOMIC DNA]</scope>
    <source>
        <strain evidence="4">JCM 17388</strain>
    </source>
</reference>
<sequence length="130" mass="13553">MEGISATGRADTMSIMEMIEQAKDTVSIRRVFGEPIVQDGMTIIPVARVAGGGGGGGGNREGERPSEGTGGGFGFGVTATGVFVIRDSEVRWQPVVDVNRIVLGGQLVLVAALLTVRSIARARARAATRR</sequence>
<keyword evidence="4" id="KW-1185">Reference proteome</keyword>
<evidence type="ECO:0000256" key="1">
    <source>
        <dbReference type="SAM" id="MobiDB-lite"/>
    </source>
</evidence>
<evidence type="ECO:0000313" key="3">
    <source>
        <dbReference type="EMBL" id="GAA4203477.1"/>
    </source>
</evidence>
<feature type="compositionally biased region" description="Gly residues" evidence="1">
    <location>
        <begin position="50"/>
        <end position="59"/>
    </location>
</feature>
<feature type="region of interest" description="Disordered" evidence="1">
    <location>
        <begin position="50"/>
        <end position="74"/>
    </location>
</feature>
<name>A0ABP8BCH0_9ACTN</name>
<dbReference type="Pfam" id="PF09579">
    <property type="entry name" value="Spore_YtfJ"/>
    <property type="match status" value="1"/>
</dbReference>
<protein>
    <recommendedName>
        <fullName evidence="5">Sporulation protein</fullName>
    </recommendedName>
</protein>
<comment type="caution">
    <text evidence="3">The sequence shown here is derived from an EMBL/GenBank/DDBJ whole genome shotgun (WGS) entry which is preliminary data.</text>
</comment>